<evidence type="ECO:0000313" key="2">
    <source>
        <dbReference type="EMBL" id="RST82449.1"/>
    </source>
</evidence>
<dbReference type="InterPro" id="IPR009506">
    <property type="entry name" value="YjiS-like"/>
</dbReference>
<evidence type="ECO:0000259" key="1">
    <source>
        <dbReference type="Pfam" id="PF06568"/>
    </source>
</evidence>
<dbReference type="AlphaFoldDB" id="A0A429YLZ0"/>
<accession>A0A429YLZ0</accession>
<protein>
    <submittedName>
        <fullName evidence="2">DUF1127 domain-containing protein</fullName>
    </submittedName>
</protein>
<dbReference type="EMBL" id="RWKW01000115">
    <property type="protein sequence ID" value="RST82449.1"/>
    <property type="molecule type" value="Genomic_DNA"/>
</dbReference>
<sequence>MSTIETMRPTSAPRIRPATSATGISFSLSGLVGRVRLAMERGRQRRDLLELTDRELRDIGLTRRQALREAARPFWD</sequence>
<proteinExistence type="predicted"/>
<evidence type="ECO:0000313" key="3">
    <source>
        <dbReference type="Proteomes" id="UP000278398"/>
    </source>
</evidence>
<comment type="caution">
    <text evidence="2">The sequence shown here is derived from an EMBL/GenBank/DDBJ whole genome shotgun (WGS) entry which is preliminary data.</text>
</comment>
<name>A0A429YLZ0_9HYPH</name>
<dbReference type="Pfam" id="PF06568">
    <property type="entry name" value="YjiS-like"/>
    <property type="match status" value="1"/>
</dbReference>
<keyword evidence="3" id="KW-1185">Reference proteome</keyword>
<reference evidence="2 3" key="1">
    <citation type="submission" date="2018-12" db="EMBL/GenBank/DDBJ databases">
        <title>Mesorhizobium carbonis sp. nov., isolated from coal mine water.</title>
        <authorList>
            <person name="Xin W."/>
            <person name="Xu Z."/>
            <person name="Xiang F."/>
            <person name="Zhang J."/>
            <person name="Xi L."/>
            <person name="Liu J."/>
        </authorList>
    </citation>
    <scope>NUCLEOTIDE SEQUENCE [LARGE SCALE GENOMIC DNA]</scope>
    <source>
        <strain evidence="2 3">B2.3</strain>
    </source>
</reference>
<feature type="domain" description="YjiS-like" evidence="1">
    <location>
        <begin position="32"/>
        <end position="66"/>
    </location>
</feature>
<dbReference type="Proteomes" id="UP000278398">
    <property type="component" value="Unassembled WGS sequence"/>
</dbReference>
<gene>
    <name evidence="2" type="ORF">EJC49_23445</name>
</gene>
<organism evidence="2 3">
    <name type="scientific">Aquibium carbonis</name>
    <dbReference type="NCBI Taxonomy" id="2495581"/>
    <lineage>
        <taxon>Bacteria</taxon>
        <taxon>Pseudomonadati</taxon>
        <taxon>Pseudomonadota</taxon>
        <taxon>Alphaproteobacteria</taxon>
        <taxon>Hyphomicrobiales</taxon>
        <taxon>Phyllobacteriaceae</taxon>
        <taxon>Aquibium</taxon>
    </lineage>
</organism>